<keyword evidence="7 14" id="KW-1133">Transmembrane helix</keyword>
<dbReference type="PhylomeDB" id="A0A0D2UEB8"/>
<evidence type="ECO:0000313" key="16">
    <source>
        <dbReference type="EMBL" id="KJE93471.1"/>
    </source>
</evidence>
<dbReference type="InterPro" id="IPR002048">
    <property type="entry name" value="EF_hand_dom"/>
</dbReference>
<evidence type="ECO:0000256" key="12">
    <source>
        <dbReference type="ARBA" id="ARBA00023315"/>
    </source>
</evidence>
<evidence type="ECO:0000259" key="15">
    <source>
        <dbReference type="PROSITE" id="PS50222"/>
    </source>
</evidence>
<evidence type="ECO:0000256" key="13">
    <source>
        <dbReference type="SAM" id="MobiDB-lite"/>
    </source>
</evidence>
<dbReference type="Pfam" id="PF01553">
    <property type="entry name" value="Acyltransferase"/>
    <property type="match status" value="1"/>
</dbReference>
<dbReference type="GO" id="GO:0005509">
    <property type="term" value="F:calcium ion binding"/>
    <property type="evidence" value="ECO:0007669"/>
    <property type="project" value="InterPro"/>
</dbReference>
<dbReference type="Pfam" id="PF13499">
    <property type="entry name" value="EF-hand_7"/>
    <property type="match status" value="1"/>
</dbReference>
<dbReference type="EMBL" id="KE346365">
    <property type="protein sequence ID" value="KJE93471.1"/>
    <property type="molecule type" value="Genomic_DNA"/>
</dbReference>
<evidence type="ECO:0000256" key="14">
    <source>
        <dbReference type="SAM" id="Phobius"/>
    </source>
</evidence>
<dbReference type="SUPFAM" id="SSF69593">
    <property type="entry name" value="Glycerol-3-phosphate (1)-acyltransferase"/>
    <property type="match status" value="1"/>
</dbReference>
<feature type="domain" description="EF-hand" evidence="15">
    <location>
        <begin position="560"/>
        <end position="595"/>
    </location>
</feature>
<feature type="compositionally biased region" description="Low complexity" evidence="13">
    <location>
        <begin position="1"/>
        <end position="16"/>
    </location>
</feature>
<feature type="transmembrane region" description="Helical" evidence="14">
    <location>
        <begin position="266"/>
        <end position="290"/>
    </location>
</feature>
<feature type="compositionally biased region" description="Basic and acidic residues" evidence="13">
    <location>
        <begin position="17"/>
        <end position="33"/>
    </location>
</feature>
<evidence type="ECO:0000256" key="6">
    <source>
        <dbReference type="ARBA" id="ARBA00022692"/>
    </source>
</evidence>
<dbReference type="InParanoid" id="A0A0D2UEB8"/>
<dbReference type="CDD" id="cd00051">
    <property type="entry name" value="EFh"/>
    <property type="match status" value="1"/>
</dbReference>
<dbReference type="PANTHER" id="PTHR23063">
    <property type="entry name" value="PHOSPHOLIPID ACYLTRANSFERASE"/>
    <property type="match status" value="1"/>
</dbReference>
<name>A0A0D2UEB8_CAPO3</name>
<evidence type="ECO:0000256" key="2">
    <source>
        <dbReference type="ARBA" id="ARBA00005074"/>
    </source>
</evidence>
<keyword evidence="17" id="KW-1185">Reference proteome</keyword>
<comment type="subcellular location">
    <subcellularLocation>
        <location evidence="1">Membrane</location>
    </subcellularLocation>
</comment>
<feature type="compositionally biased region" description="Low complexity" evidence="13">
    <location>
        <begin position="173"/>
        <end position="184"/>
    </location>
</feature>
<comment type="pathway">
    <text evidence="2">Lipid metabolism; phospholipid metabolism.</text>
</comment>
<dbReference type="eggNOG" id="KOG4666">
    <property type="taxonomic scope" value="Eukaryota"/>
</dbReference>
<keyword evidence="8" id="KW-0443">Lipid metabolism</keyword>
<dbReference type="GO" id="GO:0008654">
    <property type="term" value="P:phospholipid biosynthetic process"/>
    <property type="evidence" value="ECO:0007669"/>
    <property type="project" value="UniProtKB-KW"/>
</dbReference>
<feature type="compositionally biased region" description="Low complexity" evidence="13">
    <location>
        <begin position="59"/>
        <end position="92"/>
    </location>
</feature>
<dbReference type="InterPro" id="IPR045252">
    <property type="entry name" value="LPCAT1-like"/>
</dbReference>
<dbReference type="SMART" id="SM00054">
    <property type="entry name" value="EFh"/>
    <property type="match status" value="2"/>
</dbReference>
<dbReference type="Gene3D" id="1.10.238.10">
    <property type="entry name" value="EF-hand"/>
    <property type="match status" value="1"/>
</dbReference>
<keyword evidence="10" id="KW-0594">Phospholipid biosynthesis</keyword>
<keyword evidence="6 14" id="KW-0812">Transmembrane</keyword>
<evidence type="ECO:0000256" key="10">
    <source>
        <dbReference type="ARBA" id="ARBA00023209"/>
    </source>
</evidence>
<evidence type="ECO:0000256" key="1">
    <source>
        <dbReference type="ARBA" id="ARBA00004370"/>
    </source>
</evidence>
<dbReference type="PROSITE" id="PS50222">
    <property type="entry name" value="EF_HAND_2"/>
    <property type="match status" value="1"/>
</dbReference>
<proteinExistence type="inferred from homology"/>
<sequence length="639" mass="69980">MAITRSSAASAAAGDAATKKHAEQQQQQEHDRQQQPAGGRSGLRLRIAPVTGTAKSTHAAAQQDAAAAAAAQREQSQDQLQLKRSSSSSQKGQAKKQKQQQQQQQRKTWRERARLRIESRRARLLPPPLSVRAKGFGGPLASVYASSISSSSSPLLAPEDADSKMLPQRETALDAASTSASSRGAGVGGAGAGTTTTTTGDAGAAGAASTASVSRPAQDEHRDAVANPHKLMDQLKRPEINPFDYDYRHATVPQYIKMAVCGAILIPVRLFGIICVLVYTCILSHIVFFGIDGTNLTEPLAGWRAPVLHWNFRILARILLHFCGYYHIKTTGKLATVQEAPILCLASHSTFYDFFHLVYKIFPSSVTRKENVVAPVVGKIVCGSQPIHVDRIDPNSKRTCVERISNRANSGGKWPQLFIFPEGTCTNRKALISFKSGAFIPGVPVQPIALRYTNKHYDPCWVYGGPSVLRGLLFLLAQPVNYLEVQFLPPHVPTEEEQSSPALFANNVRNSLAAALNVGVTEHSYEDVHLCEMADPMGLPGVTAVVEFSRLQSVLGYDLAELEELVEVFSRIDRNHDGRFEAADLAEFLRLPLTKEVQDLFRLFDYDSRGFVDLRDYVIGLRVWCEPTVSEALISKVFR</sequence>
<comment type="similarity">
    <text evidence="3">Belongs to the 1-acyl-sn-glycerol-3-phosphate acyltransferase family.</text>
</comment>
<evidence type="ECO:0000256" key="9">
    <source>
        <dbReference type="ARBA" id="ARBA00023136"/>
    </source>
</evidence>
<dbReference type="CDD" id="cd07991">
    <property type="entry name" value="LPLAT_LPCAT1-like"/>
    <property type="match status" value="1"/>
</dbReference>
<keyword evidence="11" id="KW-1208">Phospholipid metabolism</keyword>
<dbReference type="UniPathway" id="UPA00085"/>
<keyword evidence="12 16" id="KW-0012">Acyltransferase</keyword>
<dbReference type="PANTHER" id="PTHR23063:SF52">
    <property type="entry name" value="LYSOPHOSPHATIDYLCHOLINE ACYLTRANSFERASE"/>
    <property type="match status" value="1"/>
</dbReference>
<evidence type="ECO:0000256" key="3">
    <source>
        <dbReference type="ARBA" id="ARBA00008655"/>
    </source>
</evidence>
<keyword evidence="9 14" id="KW-0472">Membrane</keyword>
<keyword evidence="5 16" id="KW-0808">Transferase</keyword>
<evidence type="ECO:0000256" key="11">
    <source>
        <dbReference type="ARBA" id="ARBA00023264"/>
    </source>
</evidence>
<dbReference type="STRING" id="595528.A0A0D2UEB8"/>
<dbReference type="GO" id="GO:0005783">
    <property type="term" value="C:endoplasmic reticulum"/>
    <property type="evidence" value="ECO:0007669"/>
    <property type="project" value="TreeGrafter"/>
</dbReference>
<evidence type="ECO:0000256" key="7">
    <source>
        <dbReference type="ARBA" id="ARBA00022989"/>
    </source>
</evidence>
<dbReference type="InterPro" id="IPR011992">
    <property type="entry name" value="EF-hand-dom_pair"/>
</dbReference>
<feature type="compositionally biased region" description="Basic and acidic residues" evidence="13">
    <location>
        <begin position="217"/>
        <end position="231"/>
    </location>
</feature>
<dbReference type="SMART" id="SM00563">
    <property type="entry name" value="PlsC"/>
    <property type="match status" value="1"/>
</dbReference>
<dbReference type="InterPro" id="IPR002123">
    <property type="entry name" value="Plipid/glycerol_acylTrfase"/>
</dbReference>
<reference evidence="17" key="1">
    <citation type="submission" date="2011-02" db="EMBL/GenBank/DDBJ databases">
        <title>The Genome Sequence of Capsaspora owczarzaki ATCC 30864.</title>
        <authorList>
            <person name="Russ C."/>
            <person name="Cuomo C."/>
            <person name="Burger G."/>
            <person name="Gray M.W."/>
            <person name="Holland P.W.H."/>
            <person name="King N."/>
            <person name="Lang F.B.F."/>
            <person name="Roger A.J."/>
            <person name="Ruiz-Trillo I."/>
            <person name="Young S.K."/>
            <person name="Zeng Q."/>
            <person name="Gargeya S."/>
            <person name="Alvarado L."/>
            <person name="Berlin A."/>
            <person name="Chapman S.B."/>
            <person name="Chen Z."/>
            <person name="Freedman E."/>
            <person name="Gellesch M."/>
            <person name="Goldberg J."/>
            <person name="Griggs A."/>
            <person name="Gujja S."/>
            <person name="Heilman E."/>
            <person name="Heiman D."/>
            <person name="Howarth C."/>
            <person name="Mehta T."/>
            <person name="Neiman D."/>
            <person name="Pearson M."/>
            <person name="Roberts A."/>
            <person name="Saif S."/>
            <person name="Shea T."/>
            <person name="Shenoy N."/>
            <person name="Sisk P."/>
            <person name="Stolte C."/>
            <person name="Sykes S."/>
            <person name="White J."/>
            <person name="Yandava C."/>
            <person name="Haas B."/>
            <person name="Nusbaum C."/>
            <person name="Birren B."/>
        </authorList>
    </citation>
    <scope>NUCLEOTIDE SEQUENCE</scope>
    <source>
        <strain evidence="17">ATCC 30864</strain>
    </source>
</reference>
<feature type="region of interest" description="Disordered" evidence="13">
    <location>
        <begin position="169"/>
        <end position="231"/>
    </location>
</feature>
<feature type="compositionally biased region" description="Basic and acidic residues" evidence="13">
    <location>
        <begin position="108"/>
        <end position="121"/>
    </location>
</feature>
<evidence type="ECO:0000256" key="4">
    <source>
        <dbReference type="ARBA" id="ARBA00022516"/>
    </source>
</evidence>
<dbReference type="GO" id="GO:0016020">
    <property type="term" value="C:membrane"/>
    <property type="evidence" value="ECO:0007669"/>
    <property type="project" value="UniProtKB-SubCell"/>
</dbReference>
<feature type="region of interest" description="Disordered" evidence="13">
    <location>
        <begin position="1"/>
        <end position="137"/>
    </location>
</feature>
<gene>
    <name evidence="16" type="ORF">CAOG_004258</name>
</gene>
<dbReference type="Proteomes" id="UP000008743">
    <property type="component" value="Unassembled WGS sequence"/>
</dbReference>
<organism evidence="16 17">
    <name type="scientific">Capsaspora owczarzaki (strain ATCC 30864)</name>
    <dbReference type="NCBI Taxonomy" id="595528"/>
    <lineage>
        <taxon>Eukaryota</taxon>
        <taxon>Filasterea</taxon>
        <taxon>Capsaspora</taxon>
    </lineage>
</organism>
<dbReference type="OrthoDB" id="272512at2759"/>
<accession>A0A0D2UEB8</accession>
<evidence type="ECO:0000313" key="17">
    <source>
        <dbReference type="Proteomes" id="UP000008743"/>
    </source>
</evidence>
<dbReference type="GO" id="GO:0008374">
    <property type="term" value="F:O-acyltransferase activity"/>
    <property type="evidence" value="ECO:0007669"/>
    <property type="project" value="InterPro"/>
</dbReference>
<dbReference type="GO" id="GO:0042171">
    <property type="term" value="F:lysophosphatidic acid acyltransferase activity"/>
    <property type="evidence" value="ECO:0007669"/>
    <property type="project" value="TreeGrafter"/>
</dbReference>
<dbReference type="AlphaFoldDB" id="A0A0D2UEB8"/>
<keyword evidence="4" id="KW-0444">Lipid biosynthesis</keyword>
<evidence type="ECO:0000256" key="5">
    <source>
        <dbReference type="ARBA" id="ARBA00022679"/>
    </source>
</evidence>
<feature type="compositionally biased region" description="Low complexity" evidence="13">
    <location>
        <begin position="193"/>
        <end position="215"/>
    </location>
</feature>
<evidence type="ECO:0000256" key="8">
    <source>
        <dbReference type="ARBA" id="ARBA00023098"/>
    </source>
</evidence>
<protein>
    <submittedName>
        <fullName evidence="16">Lysophosphatidylcholine acyltransferase 2-B</fullName>
    </submittedName>
</protein>
<dbReference type="SUPFAM" id="SSF47473">
    <property type="entry name" value="EF-hand"/>
    <property type="match status" value="1"/>
</dbReference>